<accession>A0A0C3F4V3</accession>
<dbReference type="OrthoDB" id="3258904at2759"/>
<feature type="transmembrane region" description="Helical" evidence="2">
    <location>
        <begin position="95"/>
        <end position="117"/>
    </location>
</feature>
<proteinExistence type="predicted"/>
<evidence type="ECO:0000313" key="3">
    <source>
        <dbReference type="EMBL" id="KIM79715.1"/>
    </source>
</evidence>
<gene>
    <name evidence="3" type="ORF">PILCRDRAFT_74003</name>
</gene>
<dbReference type="SUPFAM" id="SSF53474">
    <property type="entry name" value="alpha/beta-Hydrolases"/>
    <property type="match status" value="1"/>
</dbReference>
<evidence type="ECO:0008006" key="5">
    <source>
        <dbReference type="Google" id="ProtNLM"/>
    </source>
</evidence>
<evidence type="ECO:0000256" key="1">
    <source>
        <dbReference type="SAM" id="MobiDB-lite"/>
    </source>
</evidence>
<keyword evidence="4" id="KW-1185">Reference proteome</keyword>
<dbReference type="InterPro" id="IPR029058">
    <property type="entry name" value="AB_hydrolase_fold"/>
</dbReference>
<name>A0A0C3F4V3_PILCF</name>
<dbReference type="HOGENOM" id="CLU_023866_2_0_1"/>
<organism evidence="3 4">
    <name type="scientific">Piloderma croceum (strain F 1598)</name>
    <dbReference type="NCBI Taxonomy" id="765440"/>
    <lineage>
        <taxon>Eukaryota</taxon>
        <taxon>Fungi</taxon>
        <taxon>Dikarya</taxon>
        <taxon>Basidiomycota</taxon>
        <taxon>Agaricomycotina</taxon>
        <taxon>Agaricomycetes</taxon>
        <taxon>Agaricomycetidae</taxon>
        <taxon>Atheliales</taxon>
        <taxon>Atheliaceae</taxon>
        <taxon>Piloderma</taxon>
    </lineage>
</organism>
<sequence length="467" mass="52331">MHKQIVSFLPSQFDTPLSTRALTTTTSPFELICSDVVICFRKLGYFMGIMVPLTPYGSGALDEFYPSVQNLWAMFVHALLVFVELAFLLSVPFFVFFIGIGCMVYSAIVALIIYVLCLRLNGRTSGPTMSDPSILEGYDKKEDEVWIFVNGIAVGDHWHQSNLNRLSLSFRRPIIGIHNPTYGIIFDTIQCLIQRDFSYNTADVRETYTYLKASLLDPSVKKVVLIAHSQGGIIASMALDWLYADLPSSSLRLLEVYTFGNAANHFNNPSRSSPSVGDRQDDSEGGPVNANINNESFLAKSTKAFLSSPITGRQEYDERVVPHIEHYANSGDFISQIGVLEFTKSFKHRNHRFLGRVFEQIGVRGHQFNQHYMDTMFPIDRHTGLVLDHNTFMDAECTVDENLVVSRERTASDAVGQAVGNGDDHGTKDLKEEYVSATKANVDRVKSMQICALSRLWLYTNGKVPTD</sequence>
<reference evidence="4" key="2">
    <citation type="submission" date="2015-01" db="EMBL/GenBank/DDBJ databases">
        <title>Evolutionary Origins and Diversification of the Mycorrhizal Mutualists.</title>
        <authorList>
            <consortium name="DOE Joint Genome Institute"/>
            <consortium name="Mycorrhizal Genomics Consortium"/>
            <person name="Kohler A."/>
            <person name="Kuo A."/>
            <person name="Nagy L.G."/>
            <person name="Floudas D."/>
            <person name="Copeland A."/>
            <person name="Barry K.W."/>
            <person name="Cichocki N."/>
            <person name="Veneault-Fourrey C."/>
            <person name="LaButti K."/>
            <person name="Lindquist E.A."/>
            <person name="Lipzen A."/>
            <person name="Lundell T."/>
            <person name="Morin E."/>
            <person name="Murat C."/>
            <person name="Riley R."/>
            <person name="Ohm R."/>
            <person name="Sun H."/>
            <person name="Tunlid A."/>
            <person name="Henrissat B."/>
            <person name="Grigoriev I.V."/>
            <person name="Hibbett D.S."/>
            <person name="Martin F."/>
        </authorList>
    </citation>
    <scope>NUCLEOTIDE SEQUENCE [LARGE SCALE GENOMIC DNA]</scope>
    <source>
        <strain evidence="4">F 1598</strain>
    </source>
</reference>
<dbReference type="PANTHER" id="PTHR42044">
    <property type="entry name" value="DUF676 DOMAIN-CONTAINING PROTEIN-RELATED"/>
    <property type="match status" value="1"/>
</dbReference>
<keyword evidence="2" id="KW-0812">Transmembrane</keyword>
<feature type="region of interest" description="Disordered" evidence="1">
    <location>
        <begin position="268"/>
        <end position="292"/>
    </location>
</feature>
<keyword evidence="2" id="KW-0472">Membrane</keyword>
<protein>
    <recommendedName>
        <fullName evidence="5">DUF676 domain-containing protein</fullName>
    </recommendedName>
</protein>
<dbReference type="AlphaFoldDB" id="A0A0C3F4V3"/>
<feature type="transmembrane region" description="Helical" evidence="2">
    <location>
        <begin position="71"/>
        <end position="89"/>
    </location>
</feature>
<dbReference type="EMBL" id="KN833008">
    <property type="protein sequence ID" value="KIM79715.1"/>
    <property type="molecule type" value="Genomic_DNA"/>
</dbReference>
<dbReference type="InParanoid" id="A0A0C3F4V3"/>
<dbReference type="STRING" id="765440.A0A0C3F4V3"/>
<evidence type="ECO:0000256" key="2">
    <source>
        <dbReference type="SAM" id="Phobius"/>
    </source>
</evidence>
<keyword evidence="2" id="KW-1133">Transmembrane helix</keyword>
<dbReference type="PANTHER" id="PTHR42044:SF2">
    <property type="entry name" value="DUF676 DOMAIN-CONTAINING PROTEIN"/>
    <property type="match status" value="1"/>
</dbReference>
<dbReference type="Proteomes" id="UP000054166">
    <property type="component" value="Unassembled WGS sequence"/>
</dbReference>
<evidence type="ECO:0000313" key="4">
    <source>
        <dbReference type="Proteomes" id="UP000054166"/>
    </source>
</evidence>
<reference evidence="3 4" key="1">
    <citation type="submission" date="2014-04" db="EMBL/GenBank/DDBJ databases">
        <authorList>
            <consortium name="DOE Joint Genome Institute"/>
            <person name="Kuo A."/>
            <person name="Tarkka M."/>
            <person name="Buscot F."/>
            <person name="Kohler A."/>
            <person name="Nagy L.G."/>
            <person name="Floudas D."/>
            <person name="Copeland A."/>
            <person name="Barry K.W."/>
            <person name="Cichocki N."/>
            <person name="Veneault-Fourrey C."/>
            <person name="LaButti K."/>
            <person name="Lindquist E.A."/>
            <person name="Lipzen A."/>
            <person name="Lundell T."/>
            <person name="Morin E."/>
            <person name="Murat C."/>
            <person name="Sun H."/>
            <person name="Tunlid A."/>
            <person name="Henrissat B."/>
            <person name="Grigoriev I.V."/>
            <person name="Hibbett D.S."/>
            <person name="Martin F."/>
            <person name="Nordberg H.P."/>
            <person name="Cantor M.N."/>
            <person name="Hua S.X."/>
        </authorList>
    </citation>
    <scope>NUCLEOTIDE SEQUENCE [LARGE SCALE GENOMIC DNA]</scope>
    <source>
        <strain evidence="3 4">F 1598</strain>
    </source>
</reference>